<organism evidence="1 2">
    <name type="scientific">Gibbsiella quercinecans</name>
    <dbReference type="NCBI Taxonomy" id="929813"/>
    <lineage>
        <taxon>Bacteria</taxon>
        <taxon>Pseudomonadati</taxon>
        <taxon>Pseudomonadota</taxon>
        <taxon>Gammaproteobacteria</taxon>
        <taxon>Enterobacterales</taxon>
        <taxon>Yersiniaceae</taxon>
        <taxon>Gibbsiella</taxon>
    </lineage>
</organism>
<dbReference type="PANTHER" id="PTHR38733">
    <property type="entry name" value="PROTEIN MCRC"/>
    <property type="match status" value="1"/>
</dbReference>
<keyword evidence="1" id="KW-0540">Nuclease</keyword>
<keyword evidence="1" id="KW-0378">Hydrolase</keyword>
<dbReference type="KEGG" id="gqu:AWC35_15150"/>
<dbReference type="Proteomes" id="UP000217182">
    <property type="component" value="Chromosome"/>
</dbReference>
<evidence type="ECO:0000313" key="2">
    <source>
        <dbReference type="Proteomes" id="UP000217182"/>
    </source>
</evidence>
<name>A0A250B2V9_9GAMM</name>
<sequence length="454" mass="52625">MMIQVREYALLTCDTSQPASMDLGIVSEATFSWLEQLQQKWGGSAQILSREGKQFLRLGSYVGYLQSPNGESIEILPKTAFEAPNETVSLRVLLRRMLSASLGITPREANQAALQRSNQPLHEWIISEFLRHLTDLVRKGLRFDYHLVEDEHSAFIRGQLNVTAQMRQPPGRGAHFHVRYAEFSPQRIENRLLRTALDWVLKMTKEGQSWRQANILSHQLDGIEPIYGSATQPMRQWSDGKYLYGYRAIKPWCQLILEKLNPDFQHGSHQGISLLFPMEKLYECWVGSCLALALHRDYQFINQAKRHYLLKHVPVGERTSQQWFMLKPDFLITGEQVIVLDAKWKLLDSRADDSLRKYEISQTDLYQMFAYGQKYLQGKGNMMLIYPRHQYFNTPLPVFRFDEHLSLWCVPFDLESGGLVKGEWQISFHCFPGNEAIAAHNDQPDNQLHHAFLE</sequence>
<dbReference type="OrthoDB" id="307209at2"/>
<evidence type="ECO:0000313" key="1">
    <source>
        <dbReference type="EMBL" id="ATA20570.1"/>
    </source>
</evidence>
<dbReference type="EMBL" id="CP014136">
    <property type="protein sequence ID" value="ATA20570.1"/>
    <property type="molecule type" value="Genomic_DNA"/>
</dbReference>
<dbReference type="RefSeq" id="WP_095847158.1">
    <property type="nucleotide sequence ID" value="NZ_CP014136.1"/>
</dbReference>
<keyword evidence="1" id="KW-0255">Endonuclease</keyword>
<dbReference type="AlphaFoldDB" id="A0A250B2V9"/>
<proteinExistence type="predicted"/>
<gene>
    <name evidence="1" type="ORF">AWC35_15150</name>
</gene>
<dbReference type="Pfam" id="PF10117">
    <property type="entry name" value="McrBC"/>
    <property type="match status" value="1"/>
</dbReference>
<reference evidence="1 2" key="1">
    <citation type="submission" date="2016-01" db="EMBL/GenBank/DDBJ databases">
        <authorList>
            <person name="Oliw E.H."/>
        </authorList>
    </citation>
    <scope>NUCLEOTIDE SEQUENCE [LARGE SCALE GENOMIC DNA]</scope>
    <source>
        <strain evidence="1 2">FRB97</strain>
    </source>
</reference>
<keyword evidence="2" id="KW-1185">Reference proteome</keyword>
<dbReference type="PANTHER" id="PTHR38733:SF1">
    <property type="entry name" value="TYPE IV METHYL-DIRECTED RESTRICTION ENZYME ECOKMCRBC"/>
    <property type="match status" value="1"/>
</dbReference>
<dbReference type="REBASE" id="215923">
    <property type="entry name" value="Gqu97McrBCP"/>
</dbReference>
<protein>
    <submittedName>
        <fullName evidence="1">Restriction endonuclease</fullName>
    </submittedName>
</protein>
<accession>A0A250B2V9</accession>
<dbReference type="GO" id="GO:0004519">
    <property type="term" value="F:endonuclease activity"/>
    <property type="evidence" value="ECO:0007669"/>
    <property type="project" value="UniProtKB-KW"/>
</dbReference>
<dbReference type="InterPro" id="IPR019292">
    <property type="entry name" value="McrC"/>
</dbReference>